<dbReference type="RefSeq" id="WP_168101710.1">
    <property type="nucleotide sequence ID" value="NZ_JAATEN010000007.1"/>
</dbReference>
<dbReference type="EMBL" id="JAATEN010000007">
    <property type="protein sequence ID" value="NJQ01093.1"/>
    <property type="molecule type" value="Genomic_DNA"/>
</dbReference>
<protein>
    <submittedName>
        <fullName evidence="1">Nucleotidyltransferase family protein</fullName>
    </submittedName>
</protein>
<proteinExistence type="predicted"/>
<gene>
    <name evidence="1" type="ORF">HCK00_11260</name>
</gene>
<comment type="caution">
    <text evidence="1">The sequence shown here is derived from an EMBL/GenBank/DDBJ whole genome shotgun (WGS) entry which is preliminary data.</text>
</comment>
<dbReference type="InterPro" id="IPR039498">
    <property type="entry name" value="NTP_transf_5"/>
</dbReference>
<evidence type="ECO:0000313" key="1">
    <source>
        <dbReference type="EMBL" id="NJQ01093.1"/>
    </source>
</evidence>
<dbReference type="Proteomes" id="UP000695264">
    <property type="component" value="Unassembled WGS sequence"/>
</dbReference>
<reference evidence="1 2" key="1">
    <citation type="submission" date="2020-03" db="EMBL/GenBank/DDBJ databases">
        <title>WGS of actinomycetes isolated from Thailand.</title>
        <authorList>
            <person name="Thawai C."/>
        </authorList>
    </citation>
    <scope>NUCLEOTIDE SEQUENCE [LARGE SCALE GENOMIC DNA]</scope>
    <source>
        <strain evidence="1 2">PLAI 1-29</strain>
    </source>
</reference>
<dbReference type="Pfam" id="PF14907">
    <property type="entry name" value="NTP_transf_5"/>
    <property type="match status" value="1"/>
</dbReference>
<name>A0ABX1BXE0_9ACTN</name>
<organism evidence="1 2">
    <name type="scientific">Streptomyces zingiberis</name>
    <dbReference type="NCBI Taxonomy" id="2053010"/>
    <lineage>
        <taxon>Bacteria</taxon>
        <taxon>Bacillati</taxon>
        <taxon>Actinomycetota</taxon>
        <taxon>Actinomycetes</taxon>
        <taxon>Kitasatosporales</taxon>
        <taxon>Streptomycetaceae</taxon>
        <taxon>Streptomyces</taxon>
    </lineage>
</organism>
<accession>A0ABX1BXE0</accession>
<keyword evidence="2" id="KW-1185">Reference proteome</keyword>
<evidence type="ECO:0000313" key="2">
    <source>
        <dbReference type="Proteomes" id="UP000695264"/>
    </source>
</evidence>
<sequence>MSDKIWEVLITVAAARAIPDGRERVTPLLAGPGFDFEALFGRAARHHLLAALADFLQVQGLRDAVPPRLLSQADILRNAGQHRAATLTEEAARLGEVLRKAGVSGAWTKGVVAHHTLYEHSGARLFNDIDIMIHPQHRKTADEALTASGYSRNSRYDAATRTLAPLPKAELRVYQLSPDHLPHYHRLGPDPVVSYIAVDVANSFTWHTSSWQVPMEEALTELRRVDTGSGQQLHTLTPTYAFLFTCLHLFREGWLTRVASVKPLTLAQFGDVVTEWHRLRPAERTEVHHMIKRLNLTQPMAWVVAHTDSLFGSDISAELDLTSEATQEWLATSMLPDGPSEVSPATMEHRLRRPLGPYTTAGLDVRAD</sequence>